<comment type="similarity">
    <text evidence="1">Belongs to the FAD-binding oxidoreductase/transferase type 4 family.</text>
</comment>
<dbReference type="RefSeq" id="WP_377302327.1">
    <property type="nucleotide sequence ID" value="NZ_CP180191.1"/>
</dbReference>
<dbReference type="SUPFAM" id="SSF55103">
    <property type="entry name" value="FAD-linked oxidases, C-terminal domain"/>
    <property type="match status" value="1"/>
</dbReference>
<sequence>MVEPVDAAAVLAALAEIAGTANVITGTDAAPYLTDWRKRFSGAALAVVRPASTEEVARVVRLAALHGLAVVPQGGNTGLCGGATPDAGRRNIVLSTSRLNRVRSVDALNNTMILEAGVPLARAQEAAREAGRLFPLSLAAEGSATIGGNLSTNAGGTQVLRYGNARDLCLGLEVVTAEGEIWSGLNALRKNNTGYDLRDLFIGAEGTLGVITAACVKLFPLPQSTGTAMVALRSVEDALALLDLAQHHAASTLTGFELFSDFCLSLVEKHFSDHRSPFAARHDWHVLIEISNHQAAEATSTLLEHLLERALASGLIEDAVIAHSGTQAAELWELREHISEAQAAEGKNIKHDISVPISRIAEFVRETDALVARRFPGVRMVTFGHLGDGNLHYNVSAPGFGAVQDDGSFIAMQPAVYETVHDQVHRFGGSISAEHGIGQLKREELLRYKSPVELTMMRAIKRALDPHNRMNPGKILG</sequence>
<organism evidence="5 6">
    <name type="scientific">Piscinibacterium candidicorallinum</name>
    <dbReference type="NCBI Taxonomy" id="1793872"/>
    <lineage>
        <taxon>Bacteria</taxon>
        <taxon>Pseudomonadati</taxon>
        <taxon>Pseudomonadota</taxon>
        <taxon>Betaproteobacteria</taxon>
        <taxon>Burkholderiales</taxon>
        <taxon>Piscinibacterium</taxon>
    </lineage>
</organism>
<protein>
    <submittedName>
        <fullName evidence="5">FAD-binding oxidoreductase</fullName>
    </submittedName>
</protein>
<comment type="caution">
    <text evidence="5">The sequence shown here is derived from an EMBL/GenBank/DDBJ whole genome shotgun (WGS) entry which is preliminary data.</text>
</comment>
<dbReference type="InterPro" id="IPR051264">
    <property type="entry name" value="FAD-oxidored/transferase_4"/>
</dbReference>
<dbReference type="SUPFAM" id="SSF56176">
    <property type="entry name" value="FAD-binding/transporter-associated domain-like"/>
    <property type="match status" value="1"/>
</dbReference>
<dbReference type="PROSITE" id="PS51387">
    <property type="entry name" value="FAD_PCMH"/>
    <property type="match status" value="1"/>
</dbReference>
<dbReference type="PANTHER" id="PTHR43716:SF2">
    <property type="entry name" value="BLL6224 PROTEIN"/>
    <property type="match status" value="1"/>
</dbReference>
<dbReference type="InterPro" id="IPR016167">
    <property type="entry name" value="FAD-bd_PCMH_sub1"/>
</dbReference>
<evidence type="ECO:0000313" key="6">
    <source>
        <dbReference type="Proteomes" id="UP001595556"/>
    </source>
</evidence>
<dbReference type="InterPro" id="IPR016166">
    <property type="entry name" value="FAD-bd_PCMH"/>
</dbReference>
<dbReference type="Gene3D" id="3.30.70.2740">
    <property type="match status" value="1"/>
</dbReference>
<keyword evidence="2" id="KW-0285">Flavoprotein</keyword>
<dbReference type="Gene3D" id="3.30.70.2190">
    <property type="match status" value="1"/>
</dbReference>
<evidence type="ECO:0000259" key="4">
    <source>
        <dbReference type="PROSITE" id="PS51387"/>
    </source>
</evidence>
<accession>A0ABV7H3N6</accession>
<dbReference type="InterPro" id="IPR036318">
    <property type="entry name" value="FAD-bd_PCMH-like_sf"/>
</dbReference>
<dbReference type="InterPro" id="IPR006094">
    <property type="entry name" value="Oxid_FAD_bind_N"/>
</dbReference>
<dbReference type="Gene3D" id="1.10.45.10">
    <property type="entry name" value="Vanillyl-alcohol Oxidase, Chain A, domain 4"/>
    <property type="match status" value="1"/>
</dbReference>
<evidence type="ECO:0000256" key="1">
    <source>
        <dbReference type="ARBA" id="ARBA00008000"/>
    </source>
</evidence>
<keyword evidence="6" id="KW-1185">Reference proteome</keyword>
<dbReference type="Pfam" id="PF01565">
    <property type="entry name" value="FAD_binding_4"/>
    <property type="match status" value="1"/>
</dbReference>
<dbReference type="Gene3D" id="3.30.43.10">
    <property type="entry name" value="Uridine Diphospho-n-acetylenolpyruvylglucosamine Reductase, domain 2"/>
    <property type="match status" value="1"/>
</dbReference>
<evidence type="ECO:0000256" key="2">
    <source>
        <dbReference type="ARBA" id="ARBA00022630"/>
    </source>
</evidence>
<dbReference type="InterPro" id="IPR004113">
    <property type="entry name" value="FAD-bd_oxidored_4_C"/>
</dbReference>
<gene>
    <name evidence="5" type="ORF">ACFOEN_06940</name>
</gene>
<dbReference type="Gene3D" id="3.30.465.10">
    <property type="match status" value="1"/>
</dbReference>
<dbReference type="InterPro" id="IPR016169">
    <property type="entry name" value="FAD-bd_PCMH_sub2"/>
</dbReference>
<proteinExistence type="inferred from homology"/>
<dbReference type="InterPro" id="IPR016164">
    <property type="entry name" value="FAD-linked_Oxase-like_C"/>
</dbReference>
<reference evidence="6" key="1">
    <citation type="journal article" date="2019" name="Int. J. Syst. Evol. Microbiol.">
        <title>The Global Catalogue of Microorganisms (GCM) 10K type strain sequencing project: providing services to taxonomists for standard genome sequencing and annotation.</title>
        <authorList>
            <consortium name="The Broad Institute Genomics Platform"/>
            <consortium name="The Broad Institute Genome Sequencing Center for Infectious Disease"/>
            <person name="Wu L."/>
            <person name="Ma J."/>
        </authorList>
    </citation>
    <scope>NUCLEOTIDE SEQUENCE [LARGE SCALE GENOMIC DNA]</scope>
    <source>
        <strain evidence="6">KCTC 52168</strain>
    </source>
</reference>
<evidence type="ECO:0000313" key="5">
    <source>
        <dbReference type="EMBL" id="MFC3147373.1"/>
    </source>
</evidence>
<keyword evidence="3" id="KW-0274">FAD</keyword>
<dbReference type="InterPro" id="IPR016171">
    <property type="entry name" value="Vanillyl_alc_oxidase_C-sub2"/>
</dbReference>
<feature type="domain" description="FAD-binding PCMH-type" evidence="4">
    <location>
        <begin position="40"/>
        <end position="221"/>
    </location>
</feature>
<name>A0ABV7H3N6_9BURK</name>
<evidence type="ECO:0000256" key="3">
    <source>
        <dbReference type="ARBA" id="ARBA00022827"/>
    </source>
</evidence>
<dbReference type="Proteomes" id="UP001595556">
    <property type="component" value="Unassembled WGS sequence"/>
</dbReference>
<dbReference type="Pfam" id="PF02913">
    <property type="entry name" value="FAD-oxidase_C"/>
    <property type="match status" value="1"/>
</dbReference>
<dbReference type="PANTHER" id="PTHR43716">
    <property type="entry name" value="D-2-HYDROXYGLUTARATE DEHYDROGENASE, MITOCHONDRIAL"/>
    <property type="match status" value="1"/>
</dbReference>
<dbReference type="EMBL" id="JBHRTI010000003">
    <property type="protein sequence ID" value="MFC3147373.1"/>
    <property type="molecule type" value="Genomic_DNA"/>
</dbReference>